<evidence type="ECO:0000256" key="4">
    <source>
        <dbReference type="RuleBase" id="RU003345"/>
    </source>
</evidence>
<comment type="similarity">
    <text evidence="1 4">Belongs to the aldehyde dehydrogenase family.</text>
</comment>
<accession>A0A931BUD6</accession>
<dbReference type="PANTHER" id="PTHR11699">
    <property type="entry name" value="ALDEHYDE DEHYDROGENASE-RELATED"/>
    <property type="match status" value="1"/>
</dbReference>
<organism evidence="6 7">
    <name type="scientific">Microvirga alba</name>
    <dbReference type="NCBI Taxonomy" id="2791025"/>
    <lineage>
        <taxon>Bacteria</taxon>
        <taxon>Pseudomonadati</taxon>
        <taxon>Pseudomonadota</taxon>
        <taxon>Alphaproteobacteria</taxon>
        <taxon>Hyphomicrobiales</taxon>
        <taxon>Methylobacteriaceae</taxon>
        <taxon>Microvirga</taxon>
    </lineage>
</organism>
<sequence length="493" mass="52630">MLSFDPNGIRLRGGHFINGRLMDTDIAEIDVQRPSDHSSYGAIPEAGPSGVDRAVTAAKRAFHQSGWATRPPRERARVMRRWAELIDSNVGELSRLEAVGSTRPISEAATWDIHFAAEGIRFFAEHADKLGGDVVATRSDNLGLIISEPYGVVAAIAPWNFPLVMASWKCGPALAAGNAVVLKPSELTPFSILRAAELAVEAGMPPGVFNVISGSGHITGGALVRHPDISKVTFTGSTQTGIAIMQAAAESGLKPVTLELGGKSPQIVFADVRSIDRVAETIARAITANAGQVCVAGTRLIVERSIEQHLLELVIKKFDELRPGATWSQETTLPPIVSARQAARIHRLVQETVAEGAIVLTGGGPVAEMSRGSFYRPTILTSVHTDMTACREEIFGPVLTVQAFDDEAEALALAEHPSYGLAAGVYTSDLNRALRSVRTLEAGTVWINRYGRSADFMLPTGGFNSSGIGKDLGRQAVEANLRLKTTLIDFAEA</sequence>
<evidence type="ECO:0000313" key="6">
    <source>
        <dbReference type="EMBL" id="MBF9235320.1"/>
    </source>
</evidence>
<proteinExistence type="inferred from homology"/>
<feature type="domain" description="Aldehyde dehydrogenase" evidence="5">
    <location>
        <begin position="27"/>
        <end position="485"/>
    </location>
</feature>
<dbReference type="PROSITE" id="PS00687">
    <property type="entry name" value="ALDEHYDE_DEHYDR_GLU"/>
    <property type="match status" value="1"/>
</dbReference>
<protein>
    <submittedName>
        <fullName evidence="6">Aldehyde dehydrogenase family protein</fullName>
    </submittedName>
</protein>
<evidence type="ECO:0000256" key="3">
    <source>
        <dbReference type="PROSITE-ProRule" id="PRU10007"/>
    </source>
</evidence>
<dbReference type="InterPro" id="IPR015590">
    <property type="entry name" value="Aldehyde_DH_dom"/>
</dbReference>
<keyword evidence="7" id="KW-1185">Reference proteome</keyword>
<dbReference type="InterPro" id="IPR029510">
    <property type="entry name" value="Ald_DH_CS_GLU"/>
</dbReference>
<dbReference type="SUPFAM" id="SSF53720">
    <property type="entry name" value="ALDH-like"/>
    <property type="match status" value="1"/>
</dbReference>
<feature type="active site" evidence="3">
    <location>
        <position position="259"/>
    </location>
</feature>
<name>A0A931BUD6_9HYPH</name>
<dbReference type="InterPro" id="IPR016163">
    <property type="entry name" value="Ald_DH_C"/>
</dbReference>
<dbReference type="Pfam" id="PF00171">
    <property type="entry name" value="Aldedh"/>
    <property type="match status" value="1"/>
</dbReference>
<dbReference type="AlphaFoldDB" id="A0A931BUD6"/>
<evidence type="ECO:0000259" key="5">
    <source>
        <dbReference type="Pfam" id="PF00171"/>
    </source>
</evidence>
<dbReference type="FunFam" id="3.40.605.10:FF:000007">
    <property type="entry name" value="NAD/NADP-dependent betaine aldehyde dehydrogenase"/>
    <property type="match status" value="1"/>
</dbReference>
<comment type="caution">
    <text evidence="6">The sequence shown here is derived from an EMBL/GenBank/DDBJ whole genome shotgun (WGS) entry which is preliminary data.</text>
</comment>
<evidence type="ECO:0000313" key="7">
    <source>
        <dbReference type="Proteomes" id="UP000599312"/>
    </source>
</evidence>
<dbReference type="Gene3D" id="3.40.605.10">
    <property type="entry name" value="Aldehyde Dehydrogenase, Chain A, domain 1"/>
    <property type="match status" value="1"/>
</dbReference>
<keyword evidence="2 4" id="KW-0560">Oxidoreductase</keyword>
<gene>
    <name evidence="6" type="ORF">I2H38_18270</name>
</gene>
<dbReference type="Proteomes" id="UP000599312">
    <property type="component" value="Unassembled WGS sequence"/>
</dbReference>
<reference evidence="6" key="1">
    <citation type="submission" date="2020-11" db="EMBL/GenBank/DDBJ databases">
        <authorList>
            <person name="Kim M.K."/>
        </authorList>
    </citation>
    <scope>NUCLEOTIDE SEQUENCE</scope>
    <source>
        <strain evidence="6">BT350</strain>
    </source>
</reference>
<dbReference type="InterPro" id="IPR016161">
    <property type="entry name" value="Ald_DH/histidinol_DH"/>
</dbReference>
<dbReference type="InterPro" id="IPR016162">
    <property type="entry name" value="Ald_DH_N"/>
</dbReference>
<evidence type="ECO:0000256" key="2">
    <source>
        <dbReference type="ARBA" id="ARBA00023002"/>
    </source>
</evidence>
<evidence type="ECO:0000256" key="1">
    <source>
        <dbReference type="ARBA" id="ARBA00009986"/>
    </source>
</evidence>
<dbReference type="Gene3D" id="3.40.309.10">
    <property type="entry name" value="Aldehyde Dehydrogenase, Chain A, domain 2"/>
    <property type="match status" value="1"/>
</dbReference>
<dbReference type="GO" id="GO:0016620">
    <property type="term" value="F:oxidoreductase activity, acting on the aldehyde or oxo group of donors, NAD or NADP as acceptor"/>
    <property type="evidence" value="ECO:0007669"/>
    <property type="project" value="InterPro"/>
</dbReference>
<dbReference type="EMBL" id="JADQDO010000012">
    <property type="protein sequence ID" value="MBF9235320.1"/>
    <property type="molecule type" value="Genomic_DNA"/>
</dbReference>